<name>A0A0L0LVW3_BIFBR</name>
<accession>A0A0L0LVW3</accession>
<dbReference type="CDD" id="cd01130">
    <property type="entry name" value="VirB11-like_ATPase"/>
    <property type="match status" value="1"/>
</dbReference>
<evidence type="ECO:0000313" key="4">
    <source>
        <dbReference type="Proteomes" id="UP000232496"/>
    </source>
</evidence>
<evidence type="ECO:0000256" key="1">
    <source>
        <dbReference type="ARBA" id="ARBA00006611"/>
    </source>
</evidence>
<protein>
    <submittedName>
        <fullName evidence="3">Type II/IV secretion system protein TadA</fullName>
    </submittedName>
</protein>
<dbReference type="RefSeq" id="WP_050824556.1">
    <property type="nucleotide sequence ID" value="NZ_BCXQ01000010.1"/>
</dbReference>
<dbReference type="Pfam" id="PF00437">
    <property type="entry name" value="T2SSE"/>
    <property type="match status" value="1"/>
</dbReference>
<dbReference type="Proteomes" id="UP000232496">
    <property type="component" value="Chromosome"/>
</dbReference>
<evidence type="ECO:0000313" key="3">
    <source>
        <dbReference type="EMBL" id="AUE17713.1"/>
    </source>
</evidence>
<dbReference type="GO" id="GO:0016887">
    <property type="term" value="F:ATP hydrolysis activity"/>
    <property type="evidence" value="ECO:0007669"/>
    <property type="project" value="InterPro"/>
</dbReference>
<feature type="domain" description="Bacterial type II secretion system protein E" evidence="2">
    <location>
        <begin position="23"/>
        <end position="267"/>
    </location>
</feature>
<gene>
    <name evidence="3" type="ORF">DRBB29_0134</name>
</gene>
<dbReference type="PANTHER" id="PTHR30486:SF6">
    <property type="entry name" value="TYPE IV PILUS RETRACTATION ATPASE PILT"/>
    <property type="match status" value="1"/>
</dbReference>
<dbReference type="AlphaFoldDB" id="A0A0L0LVW3"/>
<organism evidence="3 4">
    <name type="scientific">Bifidobacterium breve</name>
    <dbReference type="NCBI Taxonomy" id="1685"/>
    <lineage>
        <taxon>Bacteria</taxon>
        <taxon>Bacillati</taxon>
        <taxon>Actinomycetota</taxon>
        <taxon>Actinomycetes</taxon>
        <taxon>Bifidobacteriales</taxon>
        <taxon>Bifidobacteriaceae</taxon>
        <taxon>Bifidobacterium</taxon>
    </lineage>
</organism>
<dbReference type="InterPro" id="IPR050921">
    <property type="entry name" value="T4SS_GSP_E_ATPase"/>
</dbReference>
<proteinExistence type="inferred from homology"/>
<dbReference type="InterPro" id="IPR027417">
    <property type="entry name" value="P-loop_NTPase"/>
</dbReference>
<dbReference type="Gene3D" id="3.40.50.300">
    <property type="entry name" value="P-loop containing nucleotide triphosphate hydrolases"/>
    <property type="match status" value="1"/>
</dbReference>
<comment type="similarity">
    <text evidence="1">Belongs to the GSP E family.</text>
</comment>
<sequence>MTALHRAGMFFGLLDELASDDRVTDIAVTCEGRVWADRGSGMREHILQVPFRSPQVVRDYAVQLCAQLGRRLDDACPIADASNMHGVRVHAVIAPLVPQGASISIRFPGSEVTSLQRLAQLGMFPAGWISVLSGLVSKRAAVLITGGTGVGKTTLAKALLAQCDANDRIVTVEEVRELGDFGHGNHVSMAVREANVEGEGAVGLPDLVKATLRMRPDRVVLGECRGEEIVDLLRAFNSGHRGGMTTLHANSVAQVPQRLIALGLLAGVAPRALAMLAEGAFDAVLHLERVDGRRHIAQIGTLHASYGELQGVPLVAWDGSAEPRYSPQWRDFAALWGCS</sequence>
<evidence type="ECO:0000259" key="2">
    <source>
        <dbReference type="Pfam" id="PF00437"/>
    </source>
</evidence>
<dbReference type="SUPFAM" id="SSF52540">
    <property type="entry name" value="P-loop containing nucleoside triphosphate hydrolases"/>
    <property type="match status" value="1"/>
</dbReference>
<dbReference type="EMBL" id="CP023198">
    <property type="protein sequence ID" value="AUE17713.1"/>
    <property type="molecule type" value="Genomic_DNA"/>
</dbReference>
<dbReference type="PANTHER" id="PTHR30486">
    <property type="entry name" value="TWITCHING MOTILITY PROTEIN PILT"/>
    <property type="match status" value="1"/>
</dbReference>
<reference evidence="3 4" key="1">
    <citation type="submission" date="2017-09" db="EMBL/GenBank/DDBJ databases">
        <title>Comparative genomics and methylome analysis of the gut commensal Bifidobacterium breve.</title>
        <authorList>
            <person name="Bottacini F."/>
            <person name="Morrissey R."/>
            <person name="Roberts R.J."/>
            <person name="James K."/>
            <person name="van Breen J."/>
            <person name="Egan M."/>
            <person name="Lambert J."/>
            <person name="van Limpt K."/>
            <person name="Stanton C."/>
            <person name="Knol J."/>
            <person name="O' Connell Motherway M."/>
            <person name="van Sinderen D."/>
        </authorList>
    </citation>
    <scope>NUCLEOTIDE SEQUENCE [LARGE SCALE GENOMIC DNA]</scope>
    <source>
        <strain evidence="3 4">DRBB29</strain>
    </source>
</reference>
<dbReference type="InterPro" id="IPR001482">
    <property type="entry name" value="T2SS/T4SS_dom"/>
</dbReference>
<dbReference type="Gene3D" id="3.30.450.370">
    <property type="match status" value="1"/>
</dbReference>